<dbReference type="SUPFAM" id="SSF49899">
    <property type="entry name" value="Concanavalin A-like lectins/glucanases"/>
    <property type="match status" value="1"/>
</dbReference>
<keyword evidence="5" id="KW-1185">Reference proteome</keyword>
<evidence type="ECO:0000259" key="3">
    <source>
        <dbReference type="SMART" id="SM00210"/>
    </source>
</evidence>
<protein>
    <recommendedName>
        <fullName evidence="3">Thrombospondin-like N-terminal domain-containing protein</fullName>
    </recommendedName>
</protein>
<dbReference type="STRING" id="1676925.ENSPKIP00000015150"/>
<reference evidence="4" key="1">
    <citation type="submission" date="2025-08" db="UniProtKB">
        <authorList>
            <consortium name="Ensembl"/>
        </authorList>
    </citation>
    <scope>IDENTIFICATION</scope>
</reference>
<feature type="domain" description="Thrombospondin-like N-terminal" evidence="3">
    <location>
        <begin position="66"/>
        <end position="261"/>
    </location>
</feature>
<evidence type="ECO:0000256" key="1">
    <source>
        <dbReference type="ARBA" id="ARBA00022729"/>
    </source>
</evidence>
<sequence length="278" mass="31013">MRFLSDWRFIWRWGCDTCVLSRVVYRPAAPRDTAYCRRCQSLNAFNMRPGERLLCCAAPKRASAEPVDVLKVLEFHSSPGGVRKTAGFCENRRASRPDTAYRVAKQAQLSAPTKQLFPGGVFPEDFSILMTIKPKAGIQSFLLSVYNEQGVQQLGVEIGRSPVFLYEDQHGKPAPNNYPLFGNINLADGKWHRVAISVQKKTVTVFVDCKKKVTKPLGRSDRPVVSTNGITVFGTRILDDEVFEVPDLVGLCDKVLISRTAKSKFPHLSSGTPQHQLS</sequence>
<dbReference type="InterPro" id="IPR013320">
    <property type="entry name" value="ConA-like_dom_sf"/>
</dbReference>
<accession>A0A3B3RB56</accession>
<evidence type="ECO:0000256" key="2">
    <source>
        <dbReference type="ARBA" id="ARBA00022737"/>
    </source>
</evidence>
<dbReference type="Proteomes" id="UP000261540">
    <property type="component" value="Unplaced"/>
</dbReference>
<dbReference type="InterPro" id="IPR048287">
    <property type="entry name" value="TSPN-like_N"/>
</dbReference>
<dbReference type="Ensembl" id="ENSPKIT00000039610.1">
    <property type="protein sequence ID" value="ENSPKIP00000015150.1"/>
    <property type="gene ID" value="ENSPKIG00000001963.1"/>
</dbReference>
<dbReference type="FunFam" id="2.60.120.200:FF:000016">
    <property type="entry name" value="Collagen XI alpha 1 chain"/>
    <property type="match status" value="1"/>
</dbReference>
<evidence type="ECO:0000313" key="4">
    <source>
        <dbReference type="Ensembl" id="ENSPKIP00000015150.1"/>
    </source>
</evidence>
<name>A0A3B3RB56_9TELE</name>
<organism evidence="4 5">
    <name type="scientific">Paramormyrops kingsleyae</name>
    <dbReference type="NCBI Taxonomy" id="1676925"/>
    <lineage>
        <taxon>Eukaryota</taxon>
        <taxon>Metazoa</taxon>
        <taxon>Chordata</taxon>
        <taxon>Craniata</taxon>
        <taxon>Vertebrata</taxon>
        <taxon>Euteleostomi</taxon>
        <taxon>Actinopterygii</taxon>
        <taxon>Neopterygii</taxon>
        <taxon>Teleostei</taxon>
        <taxon>Osteoglossocephala</taxon>
        <taxon>Osteoglossomorpha</taxon>
        <taxon>Osteoglossiformes</taxon>
        <taxon>Mormyridae</taxon>
        <taxon>Paramormyrops</taxon>
    </lineage>
</organism>
<dbReference type="SMART" id="SM00210">
    <property type="entry name" value="TSPN"/>
    <property type="match status" value="1"/>
</dbReference>
<dbReference type="AlphaFoldDB" id="A0A3B3RB56"/>
<dbReference type="Pfam" id="PF02210">
    <property type="entry name" value="Laminin_G_2"/>
    <property type="match status" value="1"/>
</dbReference>
<dbReference type="GeneTree" id="ENSGT00940000154535"/>
<dbReference type="Gene3D" id="2.60.120.200">
    <property type="match status" value="1"/>
</dbReference>
<evidence type="ECO:0000313" key="5">
    <source>
        <dbReference type="Proteomes" id="UP000261540"/>
    </source>
</evidence>
<keyword evidence="2" id="KW-0677">Repeat</keyword>
<dbReference type="InterPro" id="IPR001791">
    <property type="entry name" value="Laminin_G"/>
</dbReference>
<keyword evidence="1" id="KW-0732">Signal</keyword>
<proteinExistence type="predicted"/>
<reference evidence="4" key="2">
    <citation type="submission" date="2025-09" db="UniProtKB">
        <authorList>
            <consortium name="Ensembl"/>
        </authorList>
    </citation>
    <scope>IDENTIFICATION</scope>
</reference>